<reference evidence="7" key="2">
    <citation type="submission" date="2020-09" db="EMBL/GenBank/DDBJ databases">
        <authorList>
            <person name="Sun Q."/>
            <person name="Kim S."/>
        </authorList>
    </citation>
    <scope>NUCLEOTIDE SEQUENCE</scope>
    <source>
        <strain evidence="7">KCTC 12719</strain>
    </source>
</reference>
<feature type="transmembrane region" description="Helical" evidence="5">
    <location>
        <begin position="33"/>
        <end position="50"/>
    </location>
</feature>
<keyword evidence="3 5" id="KW-1133">Transmembrane helix</keyword>
<dbReference type="GO" id="GO:0015385">
    <property type="term" value="F:sodium:proton antiporter activity"/>
    <property type="evidence" value="ECO:0007669"/>
    <property type="project" value="InterPro"/>
</dbReference>
<feature type="transmembrane region" description="Helical" evidence="5">
    <location>
        <begin position="344"/>
        <end position="364"/>
    </location>
</feature>
<protein>
    <submittedName>
        <fullName evidence="7">Sodium:proton antiporter</fullName>
    </submittedName>
</protein>
<evidence type="ECO:0000256" key="5">
    <source>
        <dbReference type="SAM" id="Phobius"/>
    </source>
</evidence>
<dbReference type="InterPro" id="IPR004712">
    <property type="entry name" value="Na+/H+_antiporter_fungi"/>
</dbReference>
<dbReference type="GO" id="GO:0036376">
    <property type="term" value="P:sodium ion export across plasma membrane"/>
    <property type="evidence" value="ECO:0007669"/>
    <property type="project" value="InterPro"/>
</dbReference>
<feature type="domain" description="Cation/H+ exchanger transmembrane" evidence="6">
    <location>
        <begin position="13"/>
        <end position="397"/>
    </location>
</feature>
<keyword evidence="8" id="KW-1185">Reference proteome</keyword>
<keyword evidence="2 5" id="KW-0812">Transmembrane</keyword>
<dbReference type="Proteomes" id="UP000610456">
    <property type="component" value="Unassembled WGS sequence"/>
</dbReference>
<comment type="subcellular location">
    <subcellularLocation>
        <location evidence="1">Membrane</location>
        <topology evidence="1">Multi-pass membrane protein</topology>
    </subcellularLocation>
</comment>
<dbReference type="Pfam" id="PF00999">
    <property type="entry name" value="Na_H_Exchanger"/>
    <property type="match status" value="1"/>
</dbReference>
<evidence type="ECO:0000256" key="2">
    <source>
        <dbReference type="ARBA" id="ARBA00022692"/>
    </source>
</evidence>
<dbReference type="EMBL" id="BMXB01000006">
    <property type="protein sequence ID" value="GHA37847.1"/>
    <property type="molecule type" value="Genomic_DNA"/>
</dbReference>
<dbReference type="InterPro" id="IPR006153">
    <property type="entry name" value="Cation/H_exchanger_TM"/>
</dbReference>
<name>A0A918SGE1_9FLAO</name>
<evidence type="ECO:0000313" key="8">
    <source>
        <dbReference type="Proteomes" id="UP000610456"/>
    </source>
</evidence>
<gene>
    <name evidence="7" type="ORF">GCM10007103_19250</name>
</gene>
<proteinExistence type="predicted"/>
<feature type="transmembrane region" description="Helical" evidence="5">
    <location>
        <begin position="6"/>
        <end position="21"/>
    </location>
</feature>
<keyword evidence="4 5" id="KW-0472">Membrane</keyword>
<sequence length="412" mass="45432">MNLMSIVFSIAILMTFSGVIFKKLQTNSVTEPFLALIFGIMIGPDVLNLIKSAPQKEEFEILKIACEFTIAIALMATALRLPQKFFKKNLTTQSNLVVFGMILMWLSSAVVAYLVLPSLSFPECLLLGAIVTPTDPVVASTLTTGKTAKEYLPGFLRNSLSFEAGVNDGLAYPIVFLSLFMAGAASFGFEEWFTRVLLYENILCAILAYIAGKGAGSMMKKGHKAGLMSNKSLFSYSLAVTFVLLAGFNLLKMNGIIAVFVGGYAFAQDLTNHEDLEEEKVQDAMERITTIPVFFILGLVLPWQEWYLLGWSAVVLVLLILFLRRLPALLILMPALPLFRSKIYSGLLMGWFGPIGVATLYYAIHMKEKSGLEEVWVIPSLLVVASTIIHGLTSVPLEKLYFRKAGRANEFS</sequence>
<organism evidence="7 8">
    <name type="scientific">Salinimicrobium marinum</name>
    <dbReference type="NCBI Taxonomy" id="680283"/>
    <lineage>
        <taxon>Bacteria</taxon>
        <taxon>Pseudomonadati</taxon>
        <taxon>Bacteroidota</taxon>
        <taxon>Flavobacteriia</taxon>
        <taxon>Flavobacteriales</taxon>
        <taxon>Flavobacteriaceae</taxon>
        <taxon>Salinimicrobium</taxon>
    </lineage>
</organism>
<accession>A0A918SGE1</accession>
<dbReference type="AlphaFoldDB" id="A0A918SGE1"/>
<evidence type="ECO:0000313" key="7">
    <source>
        <dbReference type="EMBL" id="GHA37847.1"/>
    </source>
</evidence>
<dbReference type="GO" id="GO:0120029">
    <property type="term" value="P:proton export across plasma membrane"/>
    <property type="evidence" value="ECO:0007669"/>
    <property type="project" value="InterPro"/>
</dbReference>
<feature type="transmembrane region" description="Helical" evidence="5">
    <location>
        <begin position="94"/>
        <end position="116"/>
    </location>
</feature>
<feature type="transmembrane region" description="Helical" evidence="5">
    <location>
        <begin position="196"/>
        <end position="216"/>
    </location>
</feature>
<dbReference type="PANTHER" id="PTHR31382:SF1">
    <property type="entry name" value="SODIUM ION_PROTON EXCHANGER (EUROFUNG)"/>
    <property type="match status" value="1"/>
</dbReference>
<dbReference type="PANTHER" id="PTHR31382">
    <property type="entry name" value="NA(+)/H(+) ANTIPORTER"/>
    <property type="match status" value="1"/>
</dbReference>
<evidence type="ECO:0000256" key="1">
    <source>
        <dbReference type="ARBA" id="ARBA00004141"/>
    </source>
</evidence>
<feature type="transmembrane region" description="Helical" evidence="5">
    <location>
        <begin position="288"/>
        <end position="304"/>
    </location>
</feature>
<feature type="transmembrane region" description="Helical" evidence="5">
    <location>
        <begin position="376"/>
        <end position="397"/>
    </location>
</feature>
<dbReference type="GO" id="GO:0005886">
    <property type="term" value="C:plasma membrane"/>
    <property type="evidence" value="ECO:0007669"/>
    <property type="project" value="InterPro"/>
</dbReference>
<feature type="transmembrane region" description="Helical" evidence="5">
    <location>
        <begin position="236"/>
        <end position="267"/>
    </location>
</feature>
<feature type="transmembrane region" description="Helical" evidence="5">
    <location>
        <begin position="62"/>
        <end position="82"/>
    </location>
</feature>
<dbReference type="GO" id="GO:0042391">
    <property type="term" value="P:regulation of membrane potential"/>
    <property type="evidence" value="ECO:0007669"/>
    <property type="project" value="InterPro"/>
</dbReference>
<evidence type="ECO:0000256" key="3">
    <source>
        <dbReference type="ARBA" id="ARBA00022989"/>
    </source>
</evidence>
<evidence type="ECO:0000256" key="4">
    <source>
        <dbReference type="ARBA" id="ARBA00023136"/>
    </source>
</evidence>
<feature type="transmembrane region" description="Helical" evidence="5">
    <location>
        <begin position="310"/>
        <end position="332"/>
    </location>
</feature>
<evidence type="ECO:0000259" key="6">
    <source>
        <dbReference type="Pfam" id="PF00999"/>
    </source>
</evidence>
<feature type="transmembrane region" description="Helical" evidence="5">
    <location>
        <begin position="170"/>
        <end position="189"/>
    </location>
</feature>
<reference evidence="7" key="1">
    <citation type="journal article" date="2014" name="Int. J. Syst. Evol. Microbiol.">
        <title>Complete genome sequence of Corynebacterium casei LMG S-19264T (=DSM 44701T), isolated from a smear-ripened cheese.</title>
        <authorList>
            <consortium name="US DOE Joint Genome Institute (JGI-PGF)"/>
            <person name="Walter F."/>
            <person name="Albersmeier A."/>
            <person name="Kalinowski J."/>
            <person name="Ruckert C."/>
        </authorList>
    </citation>
    <scope>NUCLEOTIDE SEQUENCE</scope>
    <source>
        <strain evidence="7">KCTC 12719</strain>
    </source>
</reference>
<comment type="caution">
    <text evidence="7">The sequence shown here is derived from an EMBL/GenBank/DDBJ whole genome shotgun (WGS) entry which is preliminary data.</text>
</comment>